<feature type="compositionally biased region" description="Polar residues" evidence="1">
    <location>
        <begin position="110"/>
        <end position="119"/>
    </location>
</feature>
<feature type="compositionally biased region" description="Polar residues" evidence="1">
    <location>
        <begin position="136"/>
        <end position="156"/>
    </location>
</feature>
<evidence type="ECO:0000313" key="3">
    <source>
        <dbReference type="Proteomes" id="UP001208570"/>
    </source>
</evidence>
<feature type="compositionally biased region" description="Basic and acidic residues" evidence="1">
    <location>
        <begin position="316"/>
        <end position="331"/>
    </location>
</feature>
<feature type="region of interest" description="Disordered" evidence="1">
    <location>
        <begin position="246"/>
        <end position="435"/>
    </location>
</feature>
<comment type="caution">
    <text evidence="2">The sequence shown here is derived from an EMBL/GenBank/DDBJ whole genome shotgun (WGS) entry which is preliminary data.</text>
</comment>
<dbReference type="AlphaFoldDB" id="A0AAD9JME2"/>
<gene>
    <name evidence="2" type="ORF">LSH36_242g08048</name>
</gene>
<feature type="compositionally biased region" description="Polar residues" evidence="1">
    <location>
        <begin position="32"/>
        <end position="45"/>
    </location>
</feature>
<protein>
    <submittedName>
        <fullName evidence="2">Uncharacterized protein</fullName>
    </submittedName>
</protein>
<evidence type="ECO:0000313" key="2">
    <source>
        <dbReference type="EMBL" id="KAK2155372.1"/>
    </source>
</evidence>
<name>A0AAD9JME2_9ANNE</name>
<feature type="compositionally biased region" description="Low complexity" evidence="1">
    <location>
        <begin position="262"/>
        <end position="271"/>
    </location>
</feature>
<feature type="compositionally biased region" description="Polar residues" evidence="1">
    <location>
        <begin position="347"/>
        <end position="356"/>
    </location>
</feature>
<feature type="compositionally biased region" description="Polar residues" evidence="1">
    <location>
        <begin position="52"/>
        <end position="62"/>
    </location>
</feature>
<sequence length="490" mass="53101">MKISPDKLLPSKPKAIMRSQSMEAKSLEEQTDSIPGSCTSINSDVTSDRPTFKRQSSMTSLGSAAELKDIPAPVGDHKLNKEMEKLFEEYRRAEKGWFHYDDADEEVNMLSASASSTKSAPECSPSRDSRSAGTPRRTTPANKSGRRTPTTQSTSHARIRPVTPTTPLRVVARVGAASKDSSPFKSNQSRSITPNPTRSNVNATSRRDSNVGNPAVRRSRTPNPTATAGQIHVPVRCRTPLITARCEEVKPRTDTGLRKRPTTPSTSNTTPAQKAPAARSSSLSRVAINKQLGTNTLSATKRRSRSKDDILDDDGEGRRSRSDTARMRDVVRNGNRSASRDAERGSGKTTENNLIQTLREPPRSLPATPGMLSTGTPPAPVTVDIPADATSPLERPSTPFSAKPRKDDCSKPKTRIPHPTSARPNQSPTPEAGALKRFDSGVDINISPTENNSVHGDDDLCHQWQPSEAMTLAGQTLGYATVNEGSDDYY</sequence>
<organism evidence="2 3">
    <name type="scientific">Paralvinella palmiformis</name>
    <dbReference type="NCBI Taxonomy" id="53620"/>
    <lineage>
        <taxon>Eukaryota</taxon>
        <taxon>Metazoa</taxon>
        <taxon>Spiralia</taxon>
        <taxon>Lophotrochozoa</taxon>
        <taxon>Annelida</taxon>
        <taxon>Polychaeta</taxon>
        <taxon>Sedentaria</taxon>
        <taxon>Canalipalpata</taxon>
        <taxon>Terebellida</taxon>
        <taxon>Terebelliformia</taxon>
        <taxon>Alvinellidae</taxon>
        <taxon>Paralvinella</taxon>
    </lineage>
</organism>
<proteinExistence type="predicted"/>
<dbReference type="Proteomes" id="UP001208570">
    <property type="component" value="Unassembled WGS sequence"/>
</dbReference>
<reference evidence="2" key="1">
    <citation type="journal article" date="2023" name="Mol. Biol. Evol.">
        <title>Third-Generation Sequencing Reveals the Adaptive Role of the Epigenome in Three Deep-Sea Polychaetes.</title>
        <authorList>
            <person name="Perez M."/>
            <person name="Aroh O."/>
            <person name="Sun Y."/>
            <person name="Lan Y."/>
            <person name="Juniper S.K."/>
            <person name="Young C.R."/>
            <person name="Angers B."/>
            <person name="Qian P.Y."/>
        </authorList>
    </citation>
    <scope>NUCLEOTIDE SEQUENCE</scope>
    <source>
        <strain evidence="2">P08H-3</strain>
    </source>
</reference>
<feature type="region of interest" description="Disordered" evidence="1">
    <location>
        <begin position="24"/>
        <end position="76"/>
    </location>
</feature>
<evidence type="ECO:0000256" key="1">
    <source>
        <dbReference type="SAM" id="MobiDB-lite"/>
    </source>
</evidence>
<dbReference type="EMBL" id="JAODUP010000242">
    <property type="protein sequence ID" value="KAK2155372.1"/>
    <property type="molecule type" value="Genomic_DNA"/>
</dbReference>
<feature type="compositionally biased region" description="Polar residues" evidence="1">
    <location>
        <begin position="179"/>
        <end position="204"/>
    </location>
</feature>
<keyword evidence="3" id="KW-1185">Reference proteome</keyword>
<accession>A0AAD9JME2</accession>
<feature type="region of interest" description="Disordered" evidence="1">
    <location>
        <begin position="109"/>
        <end position="234"/>
    </location>
</feature>
<feature type="compositionally biased region" description="Basic and acidic residues" evidence="1">
    <location>
        <begin position="246"/>
        <end position="257"/>
    </location>
</feature>